<dbReference type="InterPro" id="IPR032710">
    <property type="entry name" value="NTF2-like_dom_sf"/>
</dbReference>
<evidence type="ECO:0000256" key="2">
    <source>
        <dbReference type="ARBA" id="ARBA00023002"/>
    </source>
</evidence>
<dbReference type="PANTHER" id="PTHR41534:SF2">
    <property type="entry name" value="3-PHENYLPROPIONATE_CINNAMIC ACID DIOXYGENASE SUBUNIT BETA"/>
    <property type="match status" value="1"/>
</dbReference>
<dbReference type="SUPFAM" id="SSF54427">
    <property type="entry name" value="NTF2-like"/>
    <property type="match status" value="1"/>
</dbReference>
<dbReference type="Proteomes" id="UP000198967">
    <property type="component" value="Unassembled WGS sequence"/>
</dbReference>
<evidence type="ECO:0000256" key="1">
    <source>
        <dbReference type="ARBA" id="ARBA00009570"/>
    </source>
</evidence>
<keyword evidence="3" id="KW-0223">Dioxygenase</keyword>
<evidence type="ECO:0000313" key="3">
    <source>
        <dbReference type="EMBL" id="SDH64946.1"/>
    </source>
</evidence>
<dbReference type="CDD" id="cd00667">
    <property type="entry name" value="ring_hydroxylating_dioxygenases_beta"/>
    <property type="match status" value="1"/>
</dbReference>
<keyword evidence="4" id="KW-1185">Reference proteome</keyword>
<dbReference type="STRING" id="366584.SAMN05216377_1315"/>
<dbReference type="AlphaFoldDB" id="A0A1G8E4R6"/>
<evidence type="ECO:0000313" key="4">
    <source>
        <dbReference type="Proteomes" id="UP000198967"/>
    </source>
</evidence>
<reference evidence="3 4" key="1">
    <citation type="submission" date="2016-10" db="EMBL/GenBank/DDBJ databases">
        <authorList>
            <person name="de Groot N.N."/>
        </authorList>
    </citation>
    <scope>NUCLEOTIDE SEQUENCE [LARGE SCALE GENOMIC DNA]</scope>
    <source>
        <strain evidence="3 4">CGMCC 4.3143</strain>
    </source>
</reference>
<dbReference type="InterPro" id="IPR000391">
    <property type="entry name" value="Rng_hydr_dOase-bsu"/>
</dbReference>
<gene>
    <name evidence="3" type="ORF">SAMN05216377_1315</name>
</gene>
<organism evidence="3 4">
    <name type="scientific">Pseudonocardia oroxyli</name>
    <dbReference type="NCBI Taxonomy" id="366584"/>
    <lineage>
        <taxon>Bacteria</taxon>
        <taxon>Bacillati</taxon>
        <taxon>Actinomycetota</taxon>
        <taxon>Actinomycetes</taxon>
        <taxon>Pseudonocardiales</taxon>
        <taxon>Pseudonocardiaceae</taxon>
        <taxon>Pseudonocardia</taxon>
    </lineage>
</organism>
<dbReference type="GO" id="GO:0051213">
    <property type="term" value="F:dioxygenase activity"/>
    <property type="evidence" value="ECO:0007669"/>
    <property type="project" value="UniProtKB-KW"/>
</dbReference>
<comment type="similarity">
    <text evidence="1">Belongs to the bacterial ring-hydroxylating dioxygenase beta subunit family.</text>
</comment>
<dbReference type="NCBIfam" id="NF007479">
    <property type="entry name" value="PRK10069.1"/>
    <property type="match status" value="1"/>
</dbReference>
<sequence length="192" mass="22395">MVVVTVIDRDTQSEVFAPTASAKSAQELWTELNAFYIAEAWLLDERKLHEWLDMFTEDLLYFMPRRKNVPSREADREIPPYGTDLPFFDEDRKMMLVRIQRMDSGMAWAEEPPSRTRHLVGNLVVQRVEEDGTVHAKTAFLCHRSHAEYDTALYSGYREDVLHPVDGTWKISRRTIVLDVNVVLDKNMAIFF</sequence>
<dbReference type="Pfam" id="PF00866">
    <property type="entry name" value="Ring_hydroxyl_B"/>
    <property type="match status" value="1"/>
</dbReference>
<keyword evidence="2" id="KW-0560">Oxidoreductase</keyword>
<accession>A0A1G8E4R6</accession>
<name>A0A1G8E4R6_PSEOR</name>
<proteinExistence type="inferred from homology"/>
<dbReference type="PANTHER" id="PTHR41534">
    <property type="entry name" value="BLR3401 PROTEIN"/>
    <property type="match status" value="1"/>
</dbReference>
<protein>
    <submittedName>
        <fullName evidence="3">3-phenylpropionate/cinnamic acid dioxygenase, small subunit</fullName>
    </submittedName>
</protein>
<dbReference type="EMBL" id="FNBE01000031">
    <property type="protein sequence ID" value="SDH64946.1"/>
    <property type="molecule type" value="Genomic_DNA"/>
</dbReference>
<dbReference type="Gene3D" id="3.10.450.50">
    <property type="match status" value="1"/>
</dbReference>
<dbReference type="GO" id="GO:0019380">
    <property type="term" value="P:3-phenylpropionate catabolic process"/>
    <property type="evidence" value="ECO:0007669"/>
    <property type="project" value="TreeGrafter"/>
</dbReference>